<feature type="domain" description="RNA polymerase sigma factor 54 DNA-binding" evidence="9">
    <location>
        <begin position="281"/>
        <end position="439"/>
    </location>
</feature>
<organism evidence="11 12">
    <name type="scientific">Loigolactobacillus bifermentans DSM 20003</name>
    <dbReference type="NCBI Taxonomy" id="1423726"/>
    <lineage>
        <taxon>Bacteria</taxon>
        <taxon>Bacillati</taxon>
        <taxon>Bacillota</taxon>
        <taxon>Bacilli</taxon>
        <taxon>Lactobacillales</taxon>
        <taxon>Lactobacillaceae</taxon>
        <taxon>Loigolactobacillus</taxon>
    </lineage>
</organism>
<dbReference type="PANTHER" id="PTHR32248">
    <property type="entry name" value="RNA POLYMERASE SIGMA-54 FACTOR"/>
    <property type="match status" value="1"/>
</dbReference>
<dbReference type="PATRIC" id="fig|1423726.3.peg.1728"/>
<comment type="caution">
    <text evidence="11">The sequence shown here is derived from an EMBL/GenBank/DDBJ whole genome shotgun (WGS) entry which is preliminary data.</text>
</comment>
<keyword evidence="8" id="KW-0804">Transcription</keyword>
<dbReference type="InterPro" id="IPR007634">
    <property type="entry name" value="RNA_pol_sigma_54_DNA-bd"/>
</dbReference>
<dbReference type="PIRSF" id="PIRSF000774">
    <property type="entry name" value="RpoN"/>
    <property type="match status" value="1"/>
</dbReference>
<dbReference type="GO" id="GO:0003677">
    <property type="term" value="F:DNA binding"/>
    <property type="evidence" value="ECO:0007669"/>
    <property type="project" value="UniProtKB-KW"/>
</dbReference>
<evidence type="ECO:0000256" key="4">
    <source>
        <dbReference type="ARBA" id="ARBA00022695"/>
    </source>
</evidence>
<dbReference type="PRINTS" id="PR00045">
    <property type="entry name" value="SIGMA54FCT"/>
</dbReference>
<keyword evidence="12" id="KW-1185">Reference proteome</keyword>
<dbReference type="EMBL" id="AZDA01000001">
    <property type="protein sequence ID" value="KRK40970.1"/>
    <property type="molecule type" value="Genomic_DNA"/>
</dbReference>
<comment type="similarity">
    <text evidence="1">Belongs to the sigma-54 factor family.</text>
</comment>
<dbReference type="GO" id="GO:0016987">
    <property type="term" value="F:sigma factor activity"/>
    <property type="evidence" value="ECO:0007669"/>
    <property type="project" value="UniProtKB-KW"/>
</dbReference>
<dbReference type="InterPro" id="IPR000394">
    <property type="entry name" value="RNA_pol_sigma_54"/>
</dbReference>
<sequence>MILGPKQAMSQQQKQLQKLVMTQQLQQSIQMLQFNVDGLQKFLQQKSLENPLIEVQTTLEHVPVIRNTSSRQVTDPMQYMDAIPERSQSLFEYLLDQVHLTMRATPLRDLVLFLLEYLDLNGYLKLTLEEAMAKTGASQVQVLDALTLLQQLDPPGVGARDLQECLLLQIENDDRAPAQAYLVLEDSFLDFAQRHWDKISQRYHMSLAQVQAIFDYVQGLTPHPGASFTQSQNDYIIPDLILEMAGSRLKLMPTKAGRPKLRFQQKYFERMAQSDDQAVAKYLQEKKQEYAWLKNSLQQRGSTILRVGQSILKHQHDFFTQATHPLKPLLLRDVAQELKLHESTISRSVNGKYLQTPFGVYELRQFFTNAVNQENGDAFSAENVKQQLAQLIAAEDKQHPLSDQKIVTQLAAQGITISRRTAAKYREALGIQSSSKRKRYE</sequence>
<evidence type="ECO:0000259" key="10">
    <source>
        <dbReference type="Pfam" id="PF04963"/>
    </source>
</evidence>
<keyword evidence="6" id="KW-0731">Sigma factor</keyword>
<reference evidence="11 12" key="1">
    <citation type="journal article" date="2015" name="Genome Announc.">
        <title>Expanding the biotechnology potential of lactobacilli through comparative genomics of 213 strains and associated genera.</title>
        <authorList>
            <person name="Sun Z."/>
            <person name="Harris H.M."/>
            <person name="McCann A."/>
            <person name="Guo C."/>
            <person name="Argimon S."/>
            <person name="Zhang W."/>
            <person name="Yang X."/>
            <person name="Jeffery I.B."/>
            <person name="Cooney J.C."/>
            <person name="Kagawa T.F."/>
            <person name="Liu W."/>
            <person name="Song Y."/>
            <person name="Salvetti E."/>
            <person name="Wrobel A."/>
            <person name="Rasinkangas P."/>
            <person name="Parkhill J."/>
            <person name="Rea M.C."/>
            <person name="O'Sullivan O."/>
            <person name="Ritari J."/>
            <person name="Douillard F.P."/>
            <person name="Paul Ross R."/>
            <person name="Yang R."/>
            <person name="Briner A.E."/>
            <person name="Felis G.E."/>
            <person name="de Vos W.M."/>
            <person name="Barrangou R."/>
            <person name="Klaenhammer T.R."/>
            <person name="Caufield P.W."/>
            <person name="Cui Y."/>
            <person name="Zhang H."/>
            <person name="O'Toole P.W."/>
        </authorList>
    </citation>
    <scope>NUCLEOTIDE SEQUENCE [LARGE SCALE GENOMIC DNA]</scope>
    <source>
        <strain evidence="11 12">DSM 20003</strain>
    </source>
</reference>
<dbReference type="NCBIfam" id="TIGR02395">
    <property type="entry name" value="rpoN_sigma"/>
    <property type="match status" value="1"/>
</dbReference>
<dbReference type="Gene3D" id="1.10.10.60">
    <property type="entry name" value="Homeodomain-like"/>
    <property type="match status" value="1"/>
</dbReference>
<dbReference type="InterPro" id="IPR038709">
    <property type="entry name" value="RpoN_core-bd_sf"/>
</dbReference>
<gene>
    <name evidence="11" type="ORF">FC07_GL001668</name>
</gene>
<dbReference type="GO" id="GO:0000428">
    <property type="term" value="C:DNA-directed RNA polymerase complex"/>
    <property type="evidence" value="ECO:0007669"/>
    <property type="project" value="UniProtKB-KW"/>
</dbReference>
<keyword evidence="4" id="KW-0548">Nucleotidyltransferase</keyword>
<evidence type="ECO:0000256" key="6">
    <source>
        <dbReference type="ARBA" id="ARBA00023082"/>
    </source>
</evidence>
<evidence type="ECO:0000259" key="9">
    <source>
        <dbReference type="Pfam" id="PF04552"/>
    </source>
</evidence>
<evidence type="ECO:0000256" key="5">
    <source>
        <dbReference type="ARBA" id="ARBA00023015"/>
    </source>
</evidence>
<keyword evidence="2" id="KW-0240">DNA-directed RNA polymerase</keyword>
<dbReference type="PROSITE" id="PS00717">
    <property type="entry name" value="SIGMA54_1"/>
    <property type="match status" value="1"/>
</dbReference>
<dbReference type="AlphaFoldDB" id="A0A0R1HBC5"/>
<dbReference type="Pfam" id="PF00309">
    <property type="entry name" value="Sigma54_AID"/>
    <property type="match status" value="1"/>
</dbReference>
<evidence type="ECO:0000256" key="1">
    <source>
        <dbReference type="ARBA" id="ARBA00008798"/>
    </source>
</evidence>
<keyword evidence="7" id="KW-0238">DNA-binding</keyword>
<dbReference type="Proteomes" id="UP000051461">
    <property type="component" value="Unassembled WGS sequence"/>
</dbReference>
<evidence type="ECO:0000256" key="8">
    <source>
        <dbReference type="ARBA" id="ARBA00023163"/>
    </source>
</evidence>
<dbReference type="Gene3D" id="1.10.10.1330">
    <property type="entry name" value="RNA polymerase sigma-54 factor, core-binding domain"/>
    <property type="match status" value="1"/>
</dbReference>
<evidence type="ECO:0000256" key="2">
    <source>
        <dbReference type="ARBA" id="ARBA00022478"/>
    </source>
</evidence>
<keyword evidence="3" id="KW-0808">Transferase</keyword>
<proteinExistence type="inferred from homology"/>
<dbReference type="STRING" id="1423726.FC07_GL001668"/>
<dbReference type="GO" id="GO:0001216">
    <property type="term" value="F:DNA-binding transcription activator activity"/>
    <property type="evidence" value="ECO:0007669"/>
    <property type="project" value="InterPro"/>
</dbReference>
<dbReference type="InterPro" id="IPR007046">
    <property type="entry name" value="RNA_pol_sigma_54_core-bd"/>
</dbReference>
<dbReference type="Pfam" id="PF04552">
    <property type="entry name" value="Sigma54_DBD"/>
    <property type="match status" value="1"/>
</dbReference>
<feature type="domain" description="RNA polymerase sigma factor 54 core-binding" evidence="10">
    <location>
        <begin position="81"/>
        <end position="267"/>
    </location>
</feature>
<evidence type="ECO:0000313" key="11">
    <source>
        <dbReference type="EMBL" id="KRK40970.1"/>
    </source>
</evidence>
<name>A0A0R1HBC5_9LACO</name>
<accession>A0A0R1HBC5</accession>
<protein>
    <submittedName>
        <fullName evidence="11">RNA polymerase factor sigma-54</fullName>
    </submittedName>
</protein>
<evidence type="ECO:0000256" key="3">
    <source>
        <dbReference type="ARBA" id="ARBA00022679"/>
    </source>
</evidence>
<dbReference type="PROSITE" id="PS50044">
    <property type="entry name" value="SIGMA54_3"/>
    <property type="match status" value="1"/>
</dbReference>
<dbReference type="PANTHER" id="PTHR32248:SF4">
    <property type="entry name" value="RNA POLYMERASE SIGMA-54 FACTOR"/>
    <property type="match status" value="1"/>
</dbReference>
<evidence type="ECO:0000313" key="12">
    <source>
        <dbReference type="Proteomes" id="UP000051461"/>
    </source>
</evidence>
<dbReference type="GO" id="GO:0006352">
    <property type="term" value="P:DNA-templated transcription initiation"/>
    <property type="evidence" value="ECO:0007669"/>
    <property type="project" value="InterPro"/>
</dbReference>
<dbReference type="GO" id="GO:0016779">
    <property type="term" value="F:nucleotidyltransferase activity"/>
    <property type="evidence" value="ECO:0007669"/>
    <property type="project" value="UniProtKB-KW"/>
</dbReference>
<dbReference type="Pfam" id="PF04963">
    <property type="entry name" value="Sigma54_CBD"/>
    <property type="match status" value="1"/>
</dbReference>
<evidence type="ECO:0000256" key="7">
    <source>
        <dbReference type="ARBA" id="ARBA00023125"/>
    </source>
</evidence>
<keyword evidence="5" id="KW-0805">Transcription regulation</keyword>